<accession>B8CZF3</accession>
<evidence type="ECO:0000313" key="9">
    <source>
        <dbReference type="EMBL" id="ACL70672.1"/>
    </source>
</evidence>
<dbReference type="PROSITE" id="PS50850">
    <property type="entry name" value="MFS"/>
    <property type="match status" value="1"/>
</dbReference>
<evidence type="ECO:0000256" key="3">
    <source>
        <dbReference type="ARBA" id="ARBA00022475"/>
    </source>
</evidence>
<feature type="transmembrane region" description="Helical" evidence="7">
    <location>
        <begin position="396"/>
        <end position="417"/>
    </location>
</feature>
<feature type="transmembrane region" description="Helical" evidence="7">
    <location>
        <begin position="233"/>
        <end position="259"/>
    </location>
</feature>
<feature type="transmembrane region" description="Helical" evidence="7">
    <location>
        <begin position="370"/>
        <end position="390"/>
    </location>
</feature>
<evidence type="ECO:0000256" key="4">
    <source>
        <dbReference type="ARBA" id="ARBA00022692"/>
    </source>
</evidence>
<evidence type="ECO:0000259" key="8">
    <source>
        <dbReference type="PROSITE" id="PS50850"/>
    </source>
</evidence>
<reference evidence="9 10" key="1">
    <citation type="journal article" date="2009" name="PLoS ONE">
        <title>Genome analysis of the anaerobic thermohalophilic bacterium Halothermothrix orenii.</title>
        <authorList>
            <person name="Mavromatis K."/>
            <person name="Ivanova N."/>
            <person name="Anderson I."/>
            <person name="Lykidis A."/>
            <person name="Hooper S.D."/>
            <person name="Sun H."/>
            <person name="Kunin V."/>
            <person name="Lapidus A."/>
            <person name="Hugenholtz P."/>
            <person name="Patel B."/>
            <person name="Kyrpides N.C."/>
        </authorList>
    </citation>
    <scope>NUCLEOTIDE SEQUENCE [LARGE SCALE GENOMIC DNA]</scope>
    <source>
        <strain evidence="10">H 168 / OCM 544 / DSM 9562</strain>
    </source>
</reference>
<keyword evidence="2" id="KW-0813">Transport</keyword>
<proteinExistence type="predicted"/>
<dbReference type="CDD" id="cd06173">
    <property type="entry name" value="MFS_MefA_like"/>
    <property type="match status" value="1"/>
</dbReference>
<dbReference type="SUPFAM" id="SSF103473">
    <property type="entry name" value="MFS general substrate transporter"/>
    <property type="match status" value="1"/>
</dbReference>
<dbReference type="KEGG" id="hor:Hore_19250"/>
<dbReference type="OrthoDB" id="9763297at2"/>
<feature type="transmembrane region" description="Helical" evidence="7">
    <location>
        <begin position="16"/>
        <end position="42"/>
    </location>
</feature>
<dbReference type="GO" id="GO:0005886">
    <property type="term" value="C:plasma membrane"/>
    <property type="evidence" value="ECO:0007669"/>
    <property type="project" value="UniProtKB-SubCell"/>
</dbReference>
<dbReference type="InterPro" id="IPR036259">
    <property type="entry name" value="MFS_trans_sf"/>
</dbReference>
<evidence type="ECO:0000313" key="10">
    <source>
        <dbReference type="Proteomes" id="UP000000719"/>
    </source>
</evidence>
<feature type="domain" description="Major facilitator superfamily (MFS) profile" evidence="8">
    <location>
        <begin position="15"/>
        <end position="423"/>
    </location>
</feature>
<comment type="subcellular location">
    <subcellularLocation>
        <location evidence="1">Cell membrane</location>
        <topology evidence="1">Multi-pass membrane protein</topology>
    </subcellularLocation>
</comment>
<protein>
    <submittedName>
        <fullName evidence="9">Major facilitator superfamily MFS_1</fullName>
    </submittedName>
</protein>
<feature type="transmembrane region" description="Helical" evidence="7">
    <location>
        <begin position="298"/>
        <end position="317"/>
    </location>
</feature>
<sequence>MDEKSTRRKLLHNKDFILLFLGGFVSRIGSKVHYVAMTWFVLKLTGSGTAAGTVLLLATLPGAILGPVGGVIADRINRKLIIVSMDTVRGLIVIWLSWTVYNGTAGFYHICIATFLVALSGTFFNPAVTASIPNIVEKHNLQKANSLEHLSFQGTSIIGAATGGILIAIFGVAGVFLIDGISYLISAFSELFINIPPVKREEQSGDNGELSKFTILYNDLREGARYLYSNKPLFTLFSISIIINFLFAGAMAVGIPYVFKEVLQVNSKLFGLAQSFFPAGAILGAVIMNFLPPVKNFFRTLFTGITFQTILLAAIGLPISPFMVDKYPVISLFILMAVILILFGAFNAYTNIPINTMLQRLIDDRVRGRVFGLLATLNMGLVPVSMWAAGCLLDAFPAYLLFVGAGGIMVGVLAYSVSLPTLKPLKNEVYIDKRENPAEYSAGV</sequence>
<feature type="transmembrane region" description="Helical" evidence="7">
    <location>
        <begin position="150"/>
        <end position="170"/>
    </location>
</feature>
<keyword evidence="4 7" id="KW-0812">Transmembrane</keyword>
<evidence type="ECO:0000256" key="1">
    <source>
        <dbReference type="ARBA" id="ARBA00004651"/>
    </source>
</evidence>
<organism evidence="9 10">
    <name type="scientific">Halothermothrix orenii (strain H 168 / OCM 544 / DSM 9562)</name>
    <dbReference type="NCBI Taxonomy" id="373903"/>
    <lineage>
        <taxon>Bacteria</taxon>
        <taxon>Bacillati</taxon>
        <taxon>Bacillota</taxon>
        <taxon>Clostridia</taxon>
        <taxon>Halanaerobiales</taxon>
        <taxon>Halothermotrichaceae</taxon>
        <taxon>Halothermothrix</taxon>
    </lineage>
</organism>
<evidence type="ECO:0000256" key="6">
    <source>
        <dbReference type="ARBA" id="ARBA00023136"/>
    </source>
</evidence>
<keyword evidence="6 7" id="KW-0472">Membrane</keyword>
<dbReference type="InterPro" id="IPR011701">
    <property type="entry name" value="MFS"/>
</dbReference>
<dbReference type="Gene3D" id="1.20.1250.20">
    <property type="entry name" value="MFS general substrate transporter like domains"/>
    <property type="match status" value="1"/>
</dbReference>
<evidence type="ECO:0000256" key="5">
    <source>
        <dbReference type="ARBA" id="ARBA00022989"/>
    </source>
</evidence>
<keyword evidence="3" id="KW-1003">Cell membrane</keyword>
<dbReference type="eggNOG" id="COG2814">
    <property type="taxonomic scope" value="Bacteria"/>
</dbReference>
<dbReference type="InterPro" id="IPR020846">
    <property type="entry name" value="MFS_dom"/>
</dbReference>
<dbReference type="RefSeq" id="WP_015923641.1">
    <property type="nucleotide sequence ID" value="NC_011899.1"/>
</dbReference>
<feature type="transmembrane region" description="Helical" evidence="7">
    <location>
        <begin position="271"/>
        <end position="291"/>
    </location>
</feature>
<dbReference type="AlphaFoldDB" id="B8CZF3"/>
<dbReference type="PANTHER" id="PTHR43266">
    <property type="entry name" value="MACROLIDE-EFFLUX PROTEIN"/>
    <property type="match status" value="1"/>
</dbReference>
<keyword evidence="5 7" id="KW-1133">Transmembrane helix</keyword>
<dbReference type="EMBL" id="CP001098">
    <property type="protein sequence ID" value="ACL70672.1"/>
    <property type="molecule type" value="Genomic_DNA"/>
</dbReference>
<evidence type="ECO:0000256" key="2">
    <source>
        <dbReference type="ARBA" id="ARBA00022448"/>
    </source>
</evidence>
<feature type="transmembrane region" description="Helical" evidence="7">
    <location>
        <begin position="329"/>
        <end position="349"/>
    </location>
</feature>
<dbReference type="Pfam" id="PF07690">
    <property type="entry name" value="MFS_1"/>
    <property type="match status" value="1"/>
</dbReference>
<dbReference type="STRING" id="373903.Hore_19250"/>
<gene>
    <name evidence="9" type="ordered locus">Hore_19250</name>
</gene>
<dbReference type="Proteomes" id="UP000000719">
    <property type="component" value="Chromosome"/>
</dbReference>
<dbReference type="GO" id="GO:0022857">
    <property type="term" value="F:transmembrane transporter activity"/>
    <property type="evidence" value="ECO:0007669"/>
    <property type="project" value="InterPro"/>
</dbReference>
<feature type="transmembrane region" description="Helical" evidence="7">
    <location>
        <begin position="54"/>
        <end position="73"/>
    </location>
</feature>
<dbReference type="HOGENOM" id="CLU_034180_16_4_9"/>
<evidence type="ECO:0000256" key="7">
    <source>
        <dbReference type="SAM" id="Phobius"/>
    </source>
</evidence>
<name>B8CZF3_HALOH</name>
<dbReference type="PANTHER" id="PTHR43266:SF9">
    <property type="entry name" value="PERMEASE, MAJOR FACILITATOR SUPERFAMILY-RELATED"/>
    <property type="match status" value="1"/>
</dbReference>
<keyword evidence="10" id="KW-1185">Reference proteome</keyword>